<gene>
    <name evidence="2" type="ORF">LQ567_08940</name>
</gene>
<name>A0ABS8PQ35_9BACT</name>
<dbReference type="Proteomes" id="UP001199816">
    <property type="component" value="Unassembled WGS sequence"/>
</dbReference>
<dbReference type="SUPFAM" id="SSF51695">
    <property type="entry name" value="PLC-like phosphodiesterases"/>
    <property type="match status" value="1"/>
</dbReference>
<evidence type="ECO:0000256" key="1">
    <source>
        <dbReference type="SAM" id="SignalP"/>
    </source>
</evidence>
<proteinExistence type="predicted"/>
<protein>
    <submittedName>
        <fullName evidence="2">Phosphatidylinositol-specific phospholipase C/glycerophosphodiester phosphodiesterase family protein</fullName>
    </submittedName>
</protein>
<keyword evidence="3" id="KW-1185">Reference proteome</keyword>
<dbReference type="RefSeq" id="WP_231004155.1">
    <property type="nucleotide sequence ID" value="NZ_JAJNEC010000005.1"/>
</dbReference>
<sequence length="253" mass="28346">MKIWMFFLCCLIVSGAGAQRGVYTVQQAHSHNDYEQQRPFRLAYEHGFGSIEADVFLRGDALPVAHNAGDIAPGRDLKTLYLDPLKACIRANNGSVYPDRTRKLILLIDCKTAGVPTLNGIIRVLRAYPEITGNKTVRIVITGNQPNKDSLYNYPAFIWFDGDLTHTYTRKNLARVALFSANFKNYSGWNGSGELDHTSKTALENAIRVAEKAGKPIRFWGAPDNKDAWEMFRKMGVGYINTDKIAELAAFLR</sequence>
<keyword evidence="1" id="KW-0732">Signal</keyword>
<dbReference type="InterPro" id="IPR017946">
    <property type="entry name" value="PLC-like_Pdiesterase_TIM-brl"/>
</dbReference>
<dbReference type="Pfam" id="PF13653">
    <property type="entry name" value="GDPD_2"/>
    <property type="match status" value="1"/>
</dbReference>
<dbReference type="Gene3D" id="3.20.20.190">
    <property type="entry name" value="Phosphatidylinositol (PI) phosphodiesterase"/>
    <property type="match status" value="1"/>
</dbReference>
<dbReference type="CDD" id="cd08577">
    <property type="entry name" value="PI-PLCc_GDPD_SF_unchar3"/>
    <property type="match status" value="1"/>
</dbReference>
<evidence type="ECO:0000313" key="2">
    <source>
        <dbReference type="EMBL" id="MCD2422884.1"/>
    </source>
</evidence>
<dbReference type="InterPro" id="IPR039559">
    <property type="entry name" value="AIM6_PI-PLC-like_dom"/>
</dbReference>
<organism evidence="2 3">
    <name type="scientific">Niabella pedocola</name>
    <dbReference type="NCBI Taxonomy" id="1752077"/>
    <lineage>
        <taxon>Bacteria</taxon>
        <taxon>Pseudomonadati</taxon>
        <taxon>Bacteroidota</taxon>
        <taxon>Chitinophagia</taxon>
        <taxon>Chitinophagales</taxon>
        <taxon>Chitinophagaceae</taxon>
        <taxon>Niabella</taxon>
    </lineage>
</organism>
<comment type="caution">
    <text evidence="2">The sequence shown here is derived from an EMBL/GenBank/DDBJ whole genome shotgun (WGS) entry which is preliminary data.</text>
</comment>
<dbReference type="EMBL" id="JAJNEC010000005">
    <property type="protein sequence ID" value="MCD2422884.1"/>
    <property type="molecule type" value="Genomic_DNA"/>
</dbReference>
<accession>A0ABS8PQ35</accession>
<feature type="chain" id="PRO_5046073064" evidence="1">
    <location>
        <begin position="19"/>
        <end position="253"/>
    </location>
</feature>
<feature type="signal peptide" evidence="1">
    <location>
        <begin position="1"/>
        <end position="18"/>
    </location>
</feature>
<reference evidence="2 3" key="1">
    <citation type="submission" date="2021-11" db="EMBL/GenBank/DDBJ databases">
        <title>Genomic of Niabella pedocola.</title>
        <authorList>
            <person name="Wu T."/>
        </authorList>
    </citation>
    <scope>NUCLEOTIDE SEQUENCE [LARGE SCALE GENOMIC DNA]</scope>
    <source>
        <strain evidence="2 3">JCM 31011</strain>
    </source>
</reference>
<evidence type="ECO:0000313" key="3">
    <source>
        <dbReference type="Proteomes" id="UP001199816"/>
    </source>
</evidence>